<dbReference type="CDD" id="cd00383">
    <property type="entry name" value="trans_reg_C"/>
    <property type="match status" value="1"/>
</dbReference>
<keyword evidence="11" id="KW-1185">Reference proteome</keyword>
<dbReference type="EMBL" id="JBHUFV010000015">
    <property type="protein sequence ID" value="MFD1931577.1"/>
    <property type="molecule type" value="Genomic_DNA"/>
</dbReference>
<name>A0ABW4SPS2_9ACTN</name>
<evidence type="ECO:0000256" key="5">
    <source>
        <dbReference type="ARBA" id="ARBA00041201"/>
    </source>
</evidence>
<dbReference type="SMART" id="SM00862">
    <property type="entry name" value="Trans_reg_C"/>
    <property type="match status" value="1"/>
</dbReference>
<dbReference type="PANTHER" id="PTHR48111:SF72">
    <property type="entry name" value="SENSORY TRANSDUCTION PROTEIN REGX3"/>
    <property type="match status" value="1"/>
</dbReference>
<dbReference type="SMART" id="SM00448">
    <property type="entry name" value="REC"/>
    <property type="match status" value="1"/>
</dbReference>
<dbReference type="Pfam" id="PF00072">
    <property type="entry name" value="Response_reg"/>
    <property type="match status" value="1"/>
</dbReference>
<dbReference type="PANTHER" id="PTHR48111">
    <property type="entry name" value="REGULATOR OF RPOS"/>
    <property type="match status" value="1"/>
</dbReference>
<dbReference type="PROSITE" id="PS50110">
    <property type="entry name" value="RESPONSE_REGULATORY"/>
    <property type="match status" value="1"/>
</dbReference>
<dbReference type="InterPro" id="IPR001867">
    <property type="entry name" value="OmpR/PhoB-type_DNA-bd"/>
</dbReference>
<accession>A0ABW4SPS2</accession>
<evidence type="ECO:0000256" key="7">
    <source>
        <dbReference type="PROSITE-ProRule" id="PRU01091"/>
    </source>
</evidence>
<feature type="domain" description="Response regulatory" evidence="8">
    <location>
        <begin position="2"/>
        <end position="115"/>
    </location>
</feature>
<feature type="domain" description="OmpR/PhoB-type" evidence="9">
    <location>
        <begin position="126"/>
        <end position="221"/>
    </location>
</feature>
<evidence type="ECO:0000256" key="3">
    <source>
        <dbReference type="ARBA" id="ARBA00023125"/>
    </source>
</evidence>
<dbReference type="InterPro" id="IPR039420">
    <property type="entry name" value="WalR-like"/>
</dbReference>
<comment type="caution">
    <text evidence="10">The sequence shown here is derived from an EMBL/GenBank/DDBJ whole genome shotgun (WGS) entry which is preliminary data.</text>
</comment>
<dbReference type="Gene3D" id="1.10.10.10">
    <property type="entry name" value="Winged helix-like DNA-binding domain superfamily/Winged helix DNA-binding domain"/>
    <property type="match status" value="1"/>
</dbReference>
<reference evidence="11" key="1">
    <citation type="journal article" date="2019" name="Int. J. Syst. Evol. Microbiol.">
        <title>The Global Catalogue of Microorganisms (GCM) 10K type strain sequencing project: providing services to taxonomists for standard genome sequencing and annotation.</title>
        <authorList>
            <consortium name="The Broad Institute Genomics Platform"/>
            <consortium name="The Broad Institute Genome Sequencing Center for Infectious Disease"/>
            <person name="Wu L."/>
            <person name="Ma J."/>
        </authorList>
    </citation>
    <scope>NUCLEOTIDE SEQUENCE [LARGE SCALE GENOMIC DNA]</scope>
    <source>
        <strain evidence="11">ICMP 6774ER</strain>
    </source>
</reference>
<dbReference type="RefSeq" id="WP_379571029.1">
    <property type="nucleotide sequence ID" value="NZ_JBHUFV010000015.1"/>
</dbReference>
<feature type="modified residue" description="4-aspartylphosphate" evidence="6">
    <location>
        <position position="51"/>
    </location>
</feature>
<keyword evidence="4" id="KW-0804">Transcription</keyword>
<evidence type="ECO:0000313" key="10">
    <source>
        <dbReference type="EMBL" id="MFD1931577.1"/>
    </source>
</evidence>
<keyword evidence="1 6" id="KW-0597">Phosphoprotein</keyword>
<evidence type="ECO:0000259" key="9">
    <source>
        <dbReference type="PROSITE" id="PS51755"/>
    </source>
</evidence>
<dbReference type="Proteomes" id="UP001597368">
    <property type="component" value="Unassembled WGS sequence"/>
</dbReference>
<keyword evidence="3 7" id="KW-0238">DNA-binding</keyword>
<dbReference type="InterPro" id="IPR001789">
    <property type="entry name" value="Sig_transdc_resp-reg_receiver"/>
</dbReference>
<evidence type="ECO:0000259" key="8">
    <source>
        <dbReference type="PROSITE" id="PS50110"/>
    </source>
</evidence>
<proteinExistence type="predicted"/>
<evidence type="ECO:0000256" key="6">
    <source>
        <dbReference type="PROSITE-ProRule" id="PRU00169"/>
    </source>
</evidence>
<evidence type="ECO:0000313" key="11">
    <source>
        <dbReference type="Proteomes" id="UP001597368"/>
    </source>
</evidence>
<dbReference type="InterPro" id="IPR036388">
    <property type="entry name" value="WH-like_DNA-bd_sf"/>
</dbReference>
<gene>
    <name evidence="10" type="ORF">ACFSKW_08820</name>
</gene>
<evidence type="ECO:0000256" key="2">
    <source>
        <dbReference type="ARBA" id="ARBA00023015"/>
    </source>
</evidence>
<dbReference type="SUPFAM" id="SSF52172">
    <property type="entry name" value="CheY-like"/>
    <property type="match status" value="1"/>
</dbReference>
<protein>
    <recommendedName>
        <fullName evidence="5">Sensory transduction protein RegX3</fullName>
    </recommendedName>
</protein>
<dbReference type="Gene3D" id="3.40.50.2300">
    <property type="match status" value="1"/>
</dbReference>
<evidence type="ECO:0000256" key="4">
    <source>
        <dbReference type="ARBA" id="ARBA00023163"/>
    </source>
</evidence>
<organism evidence="10 11">
    <name type="scientific">Nonomuraea mangrovi</name>
    <dbReference type="NCBI Taxonomy" id="2316207"/>
    <lineage>
        <taxon>Bacteria</taxon>
        <taxon>Bacillati</taxon>
        <taxon>Actinomycetota</taxon>
        <taxon>Actinomycetes</taxon>
        <taxon>Streptosporangiales</taxon>
        <taxon>Streptosporangiaceae</taxon>
        <taxon>Nonomuraea</taxon>
    </lineage>
</organism>
<dbReference type="InterPro" id="IPR011006">
    <property type="entry name" value="CheY-like_superfamily"/>
</dbReference>
<evidence type="ECO:0000256" key="1">
    <source>
        <dbReference type="ARBA" id="ARBA00022553"/>
    </source>
</evidence>
<feature type="DNA-binding region" description="OmpR/PhoB-type" evidence="7">
    <location>
        <begin position="126"/>
        <end position="221"/>
    </location>
</feature>
<dbReference type="Gene3D" id="6.10.250.690">
    <property type="match status" value="1"/>
</dbReference>
<sequence>MRILLVEDDDRFADALATALLRHGHHVERARSAAEALALPEVARAELVLLDLGLPDLDGVDLLRRLRADSQIGIIVVTARGEESQRVRGLRAGADDYIVKPFGVAELEARMEAVMRRVRSHRPSARGTSTYGPLDVDEVGRSVRMNGTDVRLTRKEFDLLHALVRADGAVIGRDGLLAEVWQTTWQGGARTLEVHIASLRAKLGDPGLIETVRGMGYRMRTL</sequence>
<dbReference type="Pfam" id="PF00486">
    <property type="entry name" value="Trans_reg_C"/>
    <property type="match status" value="1"/>
</dbReference>
<keyword evidence="2" id="KW-0805">Transcription regulation</keyword>
<dbReference type="PROSITE" id="PS51755">
    <property type="entry name" value="OMPR_PHOB"/>
    <property type="match status" value="1"/>
</dbReference>